<protein>
    <submittedName>
        <fullName evidence="1">Uncharacterized protein</fullName>
    </submittedName>
</protein>
<proteinExistence type="predicted"/>
<organism evidence="1 2">
    <name type="scientific">Agrocybe chaxingu</name>
    <dbReference type="NCBI Taxonomy" id="84603"/>
    <lineage>
        <taxon>Eukaryota</taxon>
        <taxon>Fungi</taxon>
        <taxon>Dikarya</taxon>
        <taxon>Basidiomycota</taxon>
        <taxon>Agaricomycotina</taxon>
        <taxon>Agaricomycetes</taxon>
        <taxon>Agaricomycetidae</taxon>
        <taxon>Agaricales</taxon>
        <taxon>Agaricineae</taxon>
        <taxon>Strophariaceae</taxon>
        <taxon>Agrocybe</taxon>
    </lineage>
</organism>
<comment type="caution">
    <text evidence="1">The sequence shown here is derived from an EMBL/GenBank/DDBJ whole genome shotgun (WGS) entry which is preliminary data.</text>
</comment>
<dbReference type="AlphaFoldDB" id="A0A9W8K1Z3"/>
<evidence type="ECO:0000313" key="2">
    <source>
        <dbReference type="Proteomes" id="UP001148786"/>
    </source>
</evidence>
<name>A0A9W8K1Z3_9AGAR</name>
<accession>A0A9W8K1Z3</accession>
<dbReference type="Proteomes" id="UP001148786">
    <property type="component" value="Unassembled WGS sequence"/>
</dbReference>
<gene>
    <name evidence="1" type="ORF">NLJ89_g3709</name>
</gene>
<dbReference type="EMBL" id="JANKHO010000280">
    <property type="protein sequence ID" value="KAJ3512119.1"/>
    <property type="molecule type" value="Genomic_DNA"/>
</dbReference>
<sequence>MDPNASRFTIDEFVNYLRDLDPQFLTLRDLPIAKPKDTITKDLTTNPKPYSPSYVPLLFENVSKKIISKCLTVCNLQSELVIFDHATSHPSMKFLATIYISNAFQSGQILNVFWSHGRAGS</sequence>
<keyword evidence="2" id="KW-1185">Reference proteome</keyword>
<evidence type="ECO:0000313" key="1">
    <source>
        <dbReference type="EMBL" id="KAJ3512119.1"/>
    </source>
</evidence>
<reference evidence="1" key="1">
    <citation type="submission" date="2022-07" db="EMBL/GenBank/DDBJ databases">
        <title>Genome Sequence of Agrocybe chaxingu.</title>
        <authorList>
            <person name="Buettner E."/>
        </authorList>
    </citation>
    <scope>NUCLEOTIDE SEQUENCE</scope>
    <source>
        <strain evidence="1">MP-N11</strain>
    </source>
</reference>